<evidence type="ECO:0000313" key="10">
    <source>
        <dbReference type="EMBL" id="SFQ62649.1"/>
    </source>
</evidence>
<dbReference type="AlphaFoldDB" id="A0A1I6A1R3"/>
<evidence type="ECO:0000256" key="9">
    <source>
        <dbReference type="SAM" id="SignalP"/>
    </source>
</evidence>
<dbReference type="InterPro" id="IPR051906">
    <property type="entry name" value="TolC-like"/>
</dbReference>
<dbReference type="InterPro" id="IPR003423">
    <property type="entry name" value="OMP_efflux"/>
</dbReference>
<keyword evidence="7" id="KW-0998">Cell outer membrane</keyword>
<accession>A0A1I6A1R3</accession>
<evidence type="ECO:0000256" key="4">
    <source>
        <dbReference type="ARBA" id="ARBA00022452"/>
    </source>
</evidence>
<dbReference type="PANTHER" id="PTHR30026:SF22">
    <property type="entry name" value="OUTER MEMBRANE EFFLUX PROTEIN"/>
    <property type="match status" value="1"/>
</dbReference>
<keyword evidence="4" id="KW-1134">Transmembrane beta strand</keyword>
<dbReference type="GO" id="GO:0015288">
    <property type="term" value="F:porin activity"/>
    <property type="evidence" value="ECO:0007669"/>
    <property type="project" value="TreeGrafter"/>
</dbReference>
<evidence type="ECO:0000256" key="6">
    <source>
        <dbReference type="ARBA" id="ARBA00023136"/>
    </source>
</evidence>
<evidence type="ECO:0000256" key="7">
    <source>
        <dbReference type="ARBA" id="ARBA00023237"/>
    </source>
</evidence>
<keyword evidence="9" id="KW-0732">Signal</keyword>
<gene>
    <name evidence="10" type="ORF">SAMN05421853_11427</name>
</gene>
<dbReference type="GO" id="GO:0015562">
    <property type="term" value="F:efflux transmembrane transporter activity"/>
    <property type="evidence" value="ECO:0007669"/>
    <property type="project" value="InterPro"/>
</dbReference>
<proteinExistence type="inferred from homology"/>
<evidence type="ECO:0000256" key="5">
    <source>
        <dbReference type="ARBA" id="ARBA00022692"/>
    </source>
</evidence>
<keyword evidence="8" id="KW-0175">Coiled coil</keyword>
<evidence type="ECO:0000256" key="3">
    <source>
        <dbReference type="ARBA" id="ARBA00022448"/>
    </source>
</evidence>
<dbReference type="Pfam" id="PF02321">
    <property type="entry name" value="OEP"/>
    <property type="match status" value="2"/>
</dbReference>
<organism evidence="10 11">
    <name type="scientific">Roseivivax halotolerans</name>
    <dbReference type="NCBI Taxonomy" id="93684"/>
    <lineage>
        <taxon>Bacteria</taxon>
        <taxon>Pseudomonadati</taxon>
        <taxon>Pseudomonadota</taxon>
        <taxon>Alphaproteobacteria</taxon>
        <taxon>Rhodobacterales</taxon>
        <taxon>Roseobacteraceae</taxon>
        <taxon>Roseivivax</taxon>
    </lineage>
</organism>
<evidence type="ECO:0000313" key="11">
    <source>
        <dbReference type="Proteomes" id="UP000243106"/>
    </source>
</evidence>
<reference evidence="11" key="1">
    <citation type="submission" date="2016-10" db="EMBL/GenBank/DDBJ databases">
        <authorList>
            <person name="Varghese N."/>
            <person name="Submissions S."/>
        </authorList>
    </citation>
    <scope>NUCLEOTIDE SEQUENCE [LARGE SCALE GENOMIC DNA]</scope>
    <source>
        <strain evidence="11">JCM 10271</strain>
    </source>
</reference>
<name>A0A1I6A1R3_9RHOB</name>
<dbReference type="SUPFAM" id="SSF56954">
    <property type="entry name" value="Outer membrane efflux proteins (OEP)"/>
    <property type="match status" value="1"/>
</dbReference>
<keyword evidence="5" id="KW-0812">Transmembrane</keyword>
<sequence length="470" mass="50588">MKTSNFLKAACVMASVLSAGVAKADTLADALVGAYNSSGLLEQNRAVLRAADEDVAQAVAQLRPVLDWSAEVTRNFGTQSSLGPAGQRSTGGFISEEASIGLNASLLVYDFGRTRLGIDAAKEAVLATRAQLVSIEQQVLFRATQAFFELERAQQTLRLRQSNLNVINRELRAARDRFEVGEVTRTDVALAEARLAEARSQLAVAQGDVARAQQEYLRATGRQPGTTDVPASIPPIPGSLETATAIALRTHPDLIAAQRQVTLSELNIAIAEATLKPSVNLSGRYGYTKDLENTDNFTRSGSISLGASGPIYRGGALTSALRQAKANRDQRRANLHVVSEQIRQNVANAYVNVEVASAAIQASQRQVEAAQVAFNGIREEAQLGARTTLDVLNAEQDLLDARTLVISARVDRYVAAYNVINSMGRLTVEELSLPVQQYDPSAYYNLVKDAPALSQQGEDLDRVLRAIGKN</sequence>
<keyword evidence="3" id="KW-0813">Transport</keyword>
<dbReference type="Gene3D" id="1.20.1600.10">
    <property type="entry name" value="Outer membrane efflux proteins (OEP)"/>
    <property type="match status" value="1"/>
</dbReference>
<dbReference type="PANTHER" id="PTHR30026">
    <property type="entry name" value="OUTER MEMBRANE PROTEIN TOLC"/>
    <property type="match status" value="1"/>
</dbReference>
<dbReference type="GO" id="GO:1990281">
    <property type="term" value="C:efflux pump complex"/>
    <property type="evidence" value="ECO:0007669"/>
    <property type="project" value="TreeGrafter"/>
</dbReference>
<dbReference type="InterPro" id="IPR010130">
    <property type="entry name" value="T1SS_OMP_TolC"/>
</dbReference>
<protein>
    <submittedName>
        <fullName evidence="10">Outer membrane protein</fullName>
    </submittedName>
</protein>
<comment type="similarity">
    <text evidence="2">Belongs to the outer membrane factor (OMF) (TC 1.B.17) family.</text>
</comment>
<keyword evidence="6" id="KW-0472">Membrane</keyword>
<evidence type="ECO:0000256" key="2">
    <source>
        <dbReference type="ARBA" id="ARBA00007613"/>
    </source>
</evidence>
<dbReference type="NCBIfam" id="TIGR01844">
    <property type="entry name" value="type_I_sec_TolC"/>
    <property type="match status" value="1"/>
</dbReference>
<evidence type="ECO:0000256" key="1">
    <source>
        <dbReference type="ARBA" id="ARBA00004442"/>
    </source>
</evidence>
<feature type="signal peptide" evidence="9">
    <location>
        <begin position="1"/>
        <end position="24"/>
    </location>
</feature>
<keyword evidence="11" id="KW-1185">Reference proteome</keyword>
<evidence type="ECO:0000256" key="8">
    <source>
        <dbReference type="SAM" id="Coils"/>
    </source>
</evidence>
<feature type="chain" id="PRO_5017421769" evidence="9">
    <location>
        <begin position="25"/>
        <end position="470"/>
    </location>
</feature>
<dbReference type="GO" id="GO:0009279">
    <property type="term" value="C:cell outer membrane"/>
    <property type="evidence" value="ECO:0007669"/>
    <property type="project" value="UniProtKB-SubCell"/>
</dbReference>
<dbReference type="STRING" id="93684.SAMN05421853_11427"/>
<dbReference type="Proteomes" id="UP000243106">
    <property type="component" value="Unassembled WGS sequence"/>
</dbReference>
<dbReference type="EMBL" id="FOXV01000014">
    <property type="protein sequence ID" value="SFQ62649.1"/>
    <property type="molecule type" value="Genomic_DNA"/>
</dbReference>
<comment type="subcellular location">
    <subcellularLocation>
        <location evidence="1">Cell outer membrane</location>
    </subcellularLocation>
</comment>
<feature type="coiled-coil region" evidence="8">
    <location>
        <begin position="118"/>
        <end position="215"/>
    </location>
</feature>